<proteinExistence type="predicted"/>
<feature type="domain" description="Recombinase" evidence="3">
    <location>
        <begin position="150"/>
        <end position="287"/>
    </location>
</feature>
<dbReference type="InterPro" id="IPR036162">
    <property type="entry name" value="Resolvase-like_N_sf"/>
</dbReference>
<evidence type="ECO:0000256" key="1">
    <source>
        <dbReference type="SAM" id="Coils"/>
    </source>
</evidence>
<dbReference type="Pfam" id="PF13408">
    <property type="entry name" value="Zn_ribbon_recom"/>
    <property type="match status" value="1"/>
</dbReference>
<dbReference type="GO" id="GO:0000150">
    <property type="term" value="F:DNA strand exchange activity"/>
    <property type="evidence" value="ECO:0007669"/>
    <property type="project" value="InterPro"/>
</dbReference>
<dbReference type="Gene3D" id="3.90.1750.20">
    <property type="entry name" value="Putative Large Serine Recombinase, Chain B, Domain 2"/>
    <property type="match status" value="1"/>
</dbReference>
<feature type="domain" description="Resolvase/invertase-type recombinase catalytic" evidence="2">
    <location>
        <begin position="3"/>
        <end position="151"/>
    </location>
</feature>
<sequence>MTRIAIYARYSTDLQSQSSIEDQIRLCEERAKANGGEIEQSYTDHAVSGASLMRPGIQMLMQDAAAGKFDVLYAEALDRISRDQEDIAAVYKRLSFAGIAIITLSEGEISQLHIGLKGTMNALFLKDLADKTRRGLRGRVEKGLSGGGKCYGYDVVPGEERGQRTINDVEAAVVRRIFEDYGAGKSPKAIAAALNKEGILSPSGKGWGQSTINGNRQRGTGILNNELYIGRLVWNRLRYLKDPQTGKRVSKMNPEDDWIIQEVPDLRIVSEELWEKAKSRQAGLNSKPKLWQTNRPRNIFAYLIKCGVCGGGCSTVSKGRIGCSNARNKATCDNKQTIPRVELEETVLGSLRDHLMNEELCEVFCEEYARHMGELTKRHNASLYQYEAELQKLQREKKKVVQSILDGVSAEFLKDDAARIEKRMGHLEKLLDGKIERPSIFEPGIAARYKREVKRLIESLNSSEHREEASELIRSMIEAIVLTPSVERGMPIIDLVGDLAGILSVASGRDKPALTVGLSEFNPDGCEALVAGVGFEPTTFRL</sequence>
<evidence type="ECO:0000259" key="3">
    <source>
        <dbReference type="PROSITE" id="PS51737"/>
    </source>
</evidence>
<dbReference type="Pfam" id="PF07508">
    <property type="entry name" value="Recombinase"/>
    <property type="match status" value="1"/>
</dbReference>
<dbReference type="PROSITE" id="PS51737">
    <property type="entry name" value="RECOMBINASE_DNA_BIND"/>
    <property type="match status" value="1"/>
</dbReference>
<accession>A0A2S0MUX9</accession>
<dbReference type="InterPro" id="IPR025827">
    <property type="entry name" value="Zn_ribbon_recom_dom"/>
</dbReference>
<name>A0A2S0MUX9_9RHOB</name>
<dbReference type="PANTHER" id="PTHR30461">
    <property type="entry name" value="DNA-INVERTASE FROM LAMBDOID PROPHAGE"/>
    <property type="match status" value="1"/>
</dbReference>
<keyword evidence="5" id="KW-1185">Reference proteome</keyword>
<organism evidence="4 5">
    <name type="scientific">Pukyongiella litopenaei</name>
    <dbReference type="NCBI Taxonomy" id="2605946"/>
    <lineage>
        <taxon>Bacteria</taxon>
        <taxon>Pseudomonadati</taxon>
        <taxon>Pseudomonadota</taxon>
        <taxon>Alphaproteobacteria</taxon>
        <taxon>Rhodobacterales</taxon>
        <taxon>Paracoccaceae</taxon>
        <taxon>Pukyongiella</taxon>
    </lineage>
</organism>
<keyword evidence="1" id="KW-0175">Coiled coil</keyword>
<dbReference type="PROSITE" id="PS51736">
    <property type="entry name" value="RECOMBINASES_3"/>
    <property type="match status" value="1"/>
</dbReference>
<dbReference type="Proteomes" id="UP000237655">
    <property type="component" value="Chromosome"/>
</dbReference>
<dbReference type="AlphaFoldDB" id="A0A2S0MUX9"/>
<reference evidence="5" key="1">
    <citation type="submission" date="2018-03" db="EMBL/GenBank/DDBJ databases">
        <title>Genomic analysis of the strain SH-1 isolated from shrimp intestine.</title>
        <authorList>
            <person name="Kim Y.-S."/>
            <person name="Kim S.-E."/>
            <person name="Kim K.-H."/>
        </authorList>
    </citation>
    <scope>NUCLEOTIDE SEQUENCE [LARGE SCALE GENOMIC DNA]</scope>
    <source>
        <strain evidence="5">SH-1</strain>
    </source>
</reference>
<dbReference type="PANTHER" id="PTHR30461:SF23">
    <property type="entry name" value="DNA RECOMBINASE-RELATED"/>
    <property type="match status" value="1"/>
</dbReference>
<evidence type="ECO:0000313" key="5">
    <source>
        <dbReference type="Proteomes" id="UP000237655"/>
    </source>
</evidence>
<dbReference type="InterPro" id="IPR011109">
    <property type="entry name" value="DNA_bind_recombinase_dom"/>
</dbReference>
<gene>
    <name evidence="4" type="ORF">C6Y53_07590</name>
</gene>
<dbReference type="EMBL" id="CP027665">
    <property type="protein sequence ID" value="AVO39699.1"/>
    <property type="molecule type" value="Genomic_DNA"/>
</dbReference>
<evidence type="ECO:0000313" key="4">
    <source>
        <dbReference type="EMBL" id="AVO39699.1"/>
    </source>
</evidence>
<dbReference type="Gene3D" id="3.40.50.1390">
    <property type="entry name" value="Resolvase, N-terminal catalytic domain"/>
    <property type="match status" value="1"/>
</dbReference>
<dbReference type="SMART" id="SM00857">
    <property type="entry name" value="Resolvase"/>
    <property type="match status" value="1"/>
</dbReference>
<feature type="coiled-coil region" evidence="1">
    <location>
        <begin position="376"/>
        <end position="466"/>
    </location>
</feature>
<dbReference type="CDD" id="cd00338">
    <property type="entry name" value="Ser_Recombinase"/>
    <property type="match status" value="1"/>
</dbReference>
<dbReference type="InterPro" id="IPR050639">
    <property type="entry name" value="SSR_resolvase"/>
</dbReference>
<dbReference type="KEGG" id="thas:C6Y53_07590"/>
<dbReference type="InterPro" id="IPR006119">
    <property type="entry name" value="Resolv_N"/>
</dbReference>
<evidence type="ECO:0000259" key="2">
    <source>
        <dbReference type="PROSITE" id="PS51736"/>
    </source>
</evidence>
<dbReference type="GO" id="GO:0003677">
    <property type="term" value="F:DNA binding"/>
    <property type="evidence" value="ECO:0007669"/>
    <property type="project" value="InterPro"/>
</dbReference>
<dbReference type="InterPro" id="IPR038109">
    <property type="entry name" value="DNA_bind_recomb_sf"/>
</dbReference>
<protein>
    <submittedName>
        <fullName evidence="4">Recombinase family protein</fullName>
    </submittedName>
</protein>
<dbReference type="SUPFAM" id="SSF53041">
    <property type="entry name" value="Resolvase-like"/>
    <property type="match status" value="1"/>
</dbReference>
<dbReference type="Pfam" id="PF00239">
    <property type="entry name" value="Resolvase"/>
    <property type="match status" value="1"/>
</dbReference>